<evidence type="ECO:0000256" key="5">
    <source>
        <dbReference type="ARBA" id="ARBA00022787"/>
    </source>
</evidence>
<comment type="similarity">
    <text evidence="2">Belongs to the Tom7 family.</text>
</comment>
<protein>
    <submittedName>
        <fullName evidence="11">TOM7 family</fullName>
    </submittedName>
</protein>
<keyword evidence="4" id="KW-0812">Transmembrane</keyword>
<evidence type="ECO:0000256" key="7">
    <source>
        <dbReference type="ARBA" id="ARBA00022989"/>
    </source>
</evidence>
<keyword evidence="12" id="KW-1185">Reference proteome</keyword>
<proteinExistence type="inferred from homology"/>
<keyword evidence="8" id="KW-0496">Mitochondrion</keyword>
<name>A0A3M7MF99_9PLEO</name>
<gene>
    <name evidence="11" type="ORF">GMOD_00008987</name>
</gene>
<evidence type="ECO:0000256" key="6">
    <source>
        <dbReference type="ARBA" id="ARBA00022927"/>
    </source>
</evidence>
<dbReference type="AlphaFoldDB" id="A0A3M7MF99"/>
<dbReference type="Proteomes" id="UP000265663">
    <property type="component" value="Unassembled WGS sequence"/>
</dbReference>
<reference evidence="11 12" key="1">
    <citation type="journal article" date="2014" name="PLoS ONE">
        <title>De novo Genome Assembly of the Fungal Plant Pathogen Pyrenophora semeniperda.</title>
        <authorList>
            <person name="Soliai M.M."/>
            <person name="Meyer S.E."/>
            <person name="Udall J.A."/>
            <person name="Elzinga D.E."/>
            <person name="Hermansen R.A."/>
            <person name="Bodily P.M."/>
            <person name="Hart A.A."/>
            <person name="Coleman C.E."/>
        </authorList>
    </citation>
    <scope>NUCLEOTIDE SEQUENCE [LARGE SCALE GENOMIC DNA]</scope>
    <source>
        <strain evidence="11 12">CCB06</strain>
        <tissue evidence="11">Mycelium</tissue>
    </source>
</reference>
<keyword evidence="5" id="KW-1000">Mitochondrion outer membrane</keyword>
<evidence type="ECO:0000313" key="11">
    <source>
        <dbReference type="EMBL" id="RMZ73181.1"/>
    </source>
</evidence>
<evidence type="ECO:0000256" key="9">
    <source>
        <dbReference type="ARBA" id="ARBA00023136"/>
    </source>
</evidence>
<feature type="region of interest" description="Disordered" evidence="10">
    <location>
        <begin position="36"/>
        <end position="61"/>
    </location>
</feature>
<dbReference type="InterPro" id="IPR012621">
    <property type="entry name" value="Tom7"/>
</dbReference>
<dbReference type="OrthoDB" id="284357at2759"/>
<dbReference type="Pfam" id="PF08038">
    <property type="entry name" value="Tom7"/>
    <property type="match status" value="1"/>
</dbReference>
<dbReference type="GO" id="GO:0005742">
    <property type="term" value="C:mitochondrial outer membrane translocase complex"/>
    <property type="evidence" value="ECO:0007669"/>
    <property type="project" value="InterPro"/>
</dbReference>
<evidence type="ECO:0000256" key="4">
    <source>
        <dbReference type="ARBA" id="ARBA00022692"/>
    </source>
</evidence>
<evidence type="ECO:0000313" key="12">
    <source>
        <dbReference type="Proteomes" id="UP000265663"/>
    </source>
</evidence>
<keyword evidence="3" id="KW-0813">Transport</keyword>
<sequence length="129" mass="14747">MSLIFGARDAKLIGLIPPKPPARALYADILSFTHHRKSSPLRPQSTQPSHVPSSPSKKLATQKECFSYRKSPKYVSFDKSRHNEQTLTVHQERIARIMDVSRVAIHYGYLPLILYLGYSRSEPKPTFIR</sequence>
<feature type="compositionally biased region" description="Polar residues" evidence="10">
    <location>
        <begin position="41"/>
        <end position="56"/>
    </location>
</feature>
<dbReference type="EMBL" id="KE747839">
    <property type="protein sequence ID" value="RMZ73181.1"/>
    <property type="molecule type" value="Genomic_DNA"/>
</dbReference>
<keyword evidence="9" id="KW-0472">Membrane</keyword>
<keyword evidence="6" id="KW-0653">Protein transport</keyword>
<evidence type="ECO:0000256" key="3">
    <source>
        <dbReference type="ARBA" id="ARBA00022448"/>
    </source>
</evidence>
<evidence type="ECO:0000256" key="10">
    <source>
        <dbReference type="SAM" id="MobiDB-lite"/>
    </source>
</evidence>
<accession>A0A3M7MF99</accession>
<organism evidence="11 12">
    <name type="scientific">Pyrenophora seminiperda CCB06</name>
    <dbReference type="NCBI Taxonomy" id="1302712"/>
    <lineage>
        <taxon>Eukaryota</taxon>
        <taxon>Fungi</taxon>
        <taxon>Dikarya</taxon>
        <taxon>Ascomycota</taxon>
        <taxon>Pezizomycotina</taxon>
        <taxon>Dothideomycetes</taxon>
        <taxon>Pleosporomycetidae</taxon>
        <taxon>Pleosporales</taxon>
        <taxon>Pleosporineae</taxon>
        <taxon>Pleosporaceae</taxon>
        <taxon>Pyrenophora</taxon>
    </lineage>
</organism>
<comment type="subcellular location">
    <subcellularLocation>
        <location evidence="1">Mitochondrion outer membrane</location>
        <topology evidence="1">Single-pass membrane protein</topology>
    </subcellularLocation>
</comment>
<evidence type="ECO:0000256" key="8">
    <source>
        <dbReference type="ARBA" id="ARBA00023128"/>
    </source>
</evidence>
<evidence type="ECO:0000256" key="2">
    <source>
        <dbReference type="ARBA" id="ARBA00010917"/>
    </source>
</evidence>
<evidence type="ECO:0000256" key="1">
    <source>
        <dbReference type="ARBA" id="ARBA00004572"/>
    </source>
</evidence>
<keyword evidence="7" id="KW-1133">Transmembrane helix</keyword>
<dbReference type="GO" id="GO:0030150">
    <property type="term" value="P:protein import into mitochondrial matrix"/>
    <property type="evidence" value="ECO:0007669"/>
    <property type="project" value="InterPro"/>
</dbReference>